<evidence type="ECO:0000313" key="3">
    <source>
        <dbReference type="Proteomes" id="UP000765509"/>
    </source>
</evidence>
<evidence type="ECO:0000256" key="1">
    <source>
        <dbReference type="SAM" id="MobiDB-lite"/>
    </source>
</evidence>
<sequence length="165" mass="18031">MVMAEGHLSLGQLSPCLVTHWIQRPKSKPTKSPTTRLTCSSYASRENSVATHSRPEWHLMPPIPGPSQPSEPHEDTLAHGPEPDVAPTQPMEEPVALPATPTSVIIIDNMPVGSPPPFLPWRSLPAPSYPHSHDEACQEFTDLQLTLIIPGAIFHNSIQGILLEH</sequence>
<protein>
    <submittedName>
        <fullName evidence="2">Uncharacterized protein</fullName>
    </submittedName>
</protein>
<feature type="compositionally biased region" description="Polar residues" evidence="1">
    <location>
        <begin position="30"/>
        <end position="51"/>
    </location>
</feature>
<dbReference type="AlphaFoldDB" id="A0A9Q3H0F9"/>
<evidence type="ECO:0000313" key="2">
    <source>
        <dbReference type="EMBL" id="MBW0485529.1"/>
    </source>
</evidence>
<comment type="caution">
    <text evidence="2">The sequence shown here is derived from an EMBL/GenBank/DDBJ whole genome shotgun (WGS) entry which is preliminary data.</text>
</comment>
<organism evidence="2 3">
    <name type="scientific">Austropuccinia psidii MF-1</name>
    <dbReference type="NCBI Taxonomy" id="1389203"/>
    <lineage>
        <taxon>Eukaryota</taxon>
        <taxon>Fungi</taxon>
        <taxon>Dikarya</taxon>
        <taxon>Basidiomycota</taxon>
        <taxon>Pucciniomycotina</taxon>
        <taxon>Pucciniomycetes</taxon>
        <taxon>Pucciniales</taxon>
        <taxon>Sphaerophragmiaceae</taxon>
        <taxon>Austropuccinia</taxon>
    </lineage>
</organism>
<reference evidence="2" key="1">
    <citation type="submission" date="2021-03" db="EMBL/GenBank/DDBJ databases">
        <title>Draft genome sequence of rust myrtle Austropuccinia psidii MF-1, a brazilian biotype.</title>
        <authorList>
            <person name="Quecine M.C."/>
            <person name="Pachon D.M.R."/>
            <person name="Bonatelli M.L."/>
            <person name="Correr F.H."/>
            <person name="Franceschini L.M."/>
            <person name="Leite T.F."/>
            <person name="Margarido G.R.A."/>
            <person name="Almeida C.A."/>
            <person name="Ferrarezi J.A."/>
            <person name="Labate C.A."/>
        </authorList>
    </citation>
    <scope>NUCLEOTIDE SEQUENCE</scope>
    <source>
        <strain evidence="2">MF-1</strain>
    </source>
</reference>
<keyword evidence="3" id="KW-1185">Reference proteome</keyword>
<dbReference type="EMBL" id="AVOT02008212">
    <property type="protein sequence ID" value="MBW0485529.1"/>
    <property type="molecule type" value="Genomic_DNA"/>
</dbReference>
<gene>
    <name evidence="2" type="ORF">O181_025244</name>
</gene>
<feature type="region of interest" description="Disordered" evidence="1">
    <location>
        <begin position="25"/>
        <end position="96"/>
    </location>
</feature>
<dbReference type="Proteomes" id="UP000765509">
    <property type="component" value="Unassembled WGS sequence"/>
</dbReference>
<proteinExistence type="predicted"/>
<accession>A0A9Q3H0F9</accession>
<name>A0A9Q3H0F9_9BASI</name>